<dbReference type="InParanoid" id="A0A482WPK0"/>
<accession>A0A482WPK0</accession>
<protein>
    <submittedName>
        <fullName evidence="2">Uncharacterized protein</fullName>
    </submittedName>
</protein>
<name>A0A482WPK0_LAOST</name>
<gene>
    <name evidence="2" type="ORF">LSTR_LSTR014899</name>
</gene>
<evidence type="ECO:0000313" key="3">
    <source>
        <dbReference type="Proteomes" id="UP000291343"/>
    </source>
</evidence>
<keyword evidence="1" id="KW-0175">Coiled coil</keyword>
<keyword evidence="3" id="KW-1185">Reference proteome</keyword>
<dbReference type="Proteomes" id="UP000291343">
    <property type="component" value="Unassembled WGS sequence"/>
</dbReference>
<proteinExistence type="predicted"/>
<feature type="coiled-coil region" evidence="1">
    <location>
        <begin position="4"/>
        <end position="45"/>
    </location>
</feature>
<sequence length="206" mass="24796">MAKLKTVQKESEDRKREMVELERKLELKEDEYMAWSKKLAALESNFESEMIDCLEKIDSLEQRNHTIEIEMLQGLSRIQGIESLNKIEKERLNNKMSSEAFERLKKDLCDCRKTIDVLKKEKQKVEEQWRIDKFRLEEITNQTKTEDKKRDNSQSLQHLTVAKRDPAIRYNIERQQMTIRKLVEKVNAINRNYLTYKKNQYICYDS</sequence>
<evidence type="ECO:0000313" key="2">
    <source>
        <dbReference type="EMBL" id="RZF35101.1"/>
    </source>
</evidence>
<evidence type="ECO:0000256" key="1">
    <source>
        <dbReference type="SAM" id="Coils"/>
    </source>
</evidence>
<dbReference type="SMR" id="A0A482WPK0"/>
<organism evidence="2 3">
    <name type="scientific">Laodelphax striatellus</name>
    <name type="common">Small brown planthopper</name>
    <name type="synonym">Delphax striatella</name>
    <dbReference type="NCBI Taxonomy" id="195883"/>
    <lineage>
        <taxon>Eukaryota</taxon>
        <taxon>Metazoa</taxon>
        <taxon>Ecdysozoa</taxon>
        <taxon>Arthropoda</taxon>
        <taxon>Hexapoda</taxon>
        <taxon>Insecta</taxon>
        <taxon>Pterygota</taxon>
        <taxon>Neoptera</taxon>
        <taxon>Paraneoptera</taxon>
        <taxon>Hemiptera</taxon>
        <taxon>Auchenorrhyncha</taxon>
        <taxon>Fulgoroidea</taxon>
        <taxon>Delphacidae</taxon>
        <taxon>Criomorphinae</taxon>
        <taxon>Laodelphax</taxon>
    </lineage>
</organism>
<dbReference type="AlphaFoldDB" id="A0A482WPK0"/>
<dbReference type="EMBL" id="QKKF02029676">
    <property type="protein sequence ID" value="RZF35101.1"/>
    <property type="molecule type" value="Genomic_DNA"/>
</dbReference>
<reference evidence="2 3" key="1">
    <citation type="journal article" date="2017" name="Gigascience">
        <title>Genome sequence of the small brown planthopper, Laodelphax striatellus.</title>
        <authorList>
            <person name="Zhu J."/>
            <person name="Jiang F."/>
            <person name="Wang X."/>
            <person name="Yang P."/>
            <person name="Bao Y."/>
            <person name="Zhao W."/>
            <person name="Wang W."/>
            <person name="Lu H."/>
            <person name="Wang Q."/>
            <person name="Cui N."/>
            <person name="Li J."/>
            <person name="Chen X."/>
            <person name="Luo L."/>
            <person name="Yu J."/>
            <person name="Kang L."/>
            <person name="Cui F."/>
        </authorList>
    </citation>
    <scope>NUCLEOTIDE SEQUENCE [LARGE SCALE GENOMIC DNA]</scope>
    <source>
        <strain evidence="2">Lst14</strain>
    </source>
</reference>
<comment type="caution">
    <text evidence="2">The sequence shown here is derived from an EMBL/GenBank/DDBJ whole genome shotgun (WGS) entry which is preliminary data.</text>
</comment>